<gene>
    <name evidence="2" type="ORF">GCM10011532_16020</name>
</gene>
<protein>
    <submittedName>
        <fullName evidence="2">Glycosyl transferase family 2</fullName>
    </submittedName>
</protein>
<dbReference type="InterPro" id="IPR001173">
    <property type="entry name" value="Glyco_trans_2-like"/>
</dbReference>
<organism evidence="2 3">
    <name type="scientific">Christiangramia forsetii</name>
    <dbReference type="NCBI Taxonomy" id="411153"/>
    <lineage>
        <taxon>Bacteria</taxon>
        <taxon>Pseudomonadati</taxon>
        <taxon>Bacteroidota</taxon>
        <taxon>Flavobacteriia</taxon>
        <taxon>Flavobacteriales</taxon>
        <taxon>Flavobacteriaceae</taxon>
        <taxon>Christiangramia</taxon>
    </lineage>
</organism>
<dbReference type="Gene3D" id="3.90.550.10">
    <property type="entry name" value="Spore Coat Polysaccharide Biosynthesis Protein SpsA, Chain A"/>
    <property type="match status" value="1"/>
</dbReference>
<dbReference type="RefSeq" id="WP_011708497.1">
    <property type="nucleotide sequence ID" value="NZ_BMIX01000003.1"/>
</dbReference>
<dbReference type="CDD" id="cd00761">
    <property type="entry name" value="Glyco_tranf_GTA_type"/>
    <property type="match status" value="1"/>
</dbReference>
<evidence type="ECO:0000259" key="1">
    <source>
        <dbReference type="Pfam" id="PF00535"/>
    </source>
</evidence>
<dbReference type="InterPro" id="IPR050834">
    <property type="entry name" value="Glycosyltransf_2"/>
</dbReference>
<evidence type="ECO:0000313" key="3">
    <source>
        <dbReference type="Proteomes" id="UP000605733"/>
    </source>
</evidence>
<name>A0ABQ1WLQ3_9FLAO</name>
<dbReference type="PANTHER" id="PTHR43685">
    <property type="entry name" value="GLYCOSYLTRANSFERASE"/>
    <property type="match status" value="1"/>
</dbReference>
<dbReference type="Pfam" id="PF00535">
    <property type="entry name" value="Glycos_transf_2"/>
    <property type="match status" value="1"/>
</dbReference>
<keyword evidence="2" id="KW-0808">Transferase</keyword>
<comment type="caution">
    <text evidence="2">The sequence shown here is derived from an EMBL/GenBank/DDBJ whole genome shotgun (WGS) entry which is preliminary data.</text>
</comment>
<sequence>MLEHIKSFNFSLVVCTYQRSESLERLMDSVAEQSLYPNEILIVDGSLEDNTKKLIQARKYRNLTYFRVKENDRGLTRQRNYGISKLASEAEIVCFLDDDIVLDKGYFENLINTYHLRPKAIAVGGMIVNETNWTKLDNKHKVTFDEFSKDGFVRKLGLRNLVRKKLNLLSDKPPGFMPSFSHGLSISFLPPTGNIYPVEFFMGGVSSYKKEIFEELSFSNYFEGYGLYEDMDFCLRASSIGEMFVNTAARVEHLHEEGGRPDYFKYGKMVVRNGFYVWKIKNPNPNFKSVLKWNAITLLLILIRLSNILNTNEKEKSLMDSLGRFIGWISLAINKPREI</sequence>
<dbReference type="PANTHER" id="PTHR43685:SF2">
    <property type="entry name" value="GLYCOSYLTRANSFERASE 2-LIKE DOMAIN-CONTAINING PROTEIN"/>
    <property type="match status" value="1"/>
</dbReference>
<evidence type="ECO:0000313" key="2">
    <source>
        <dbReference type="EMBL" id="GGG33186.1"/>
    </source>
</evidence>
<dbReference type="GO" id="GO:0016740">
    <property type="term" value="F:transferase activity"/>
    <property type="evidence" value="ECO:0007669"/>
    <property type="project" value="UniProtKB-KW"/>
</dbReference>
<accession>A0ABQ1WLQ3</accession>
<proteinExistence type="predicted"/>
<keyword evidence="3" id="KW-1185">Reference proteome</keyword>
<feature type="domain" description="Glycosyltransferase 2-like" evidence="1">
    <location>
        <begin position="11"/>
        <end position="146"/>
    </location>
</feature>
<dbReference type="Proteomes" id="UP000605733">
    <property type="component" value="Unassembled WGS sequence"/>
</dbReference>
<reference evidence="3" key="1">
    <citation type="journal article" date="2019" name="Int. J. Syst. Evol. Microbiol.">
        <title>The Global Catalogue of Microorganisms (GCM) 10K type strain sequencing project: providing services to taxonomists for standard genome sequencing and annotation.</title>
        <authorList>
            <consortium name="The Broad Institute Genomics Platform"/>
            <consortium name="The Broad Institute Genome Sequencing Center for Infectious Disease"/>
            <person name="Wu L."/>
            <person name="Ma J."/>
        </authorList>
    </citation>
    <scope>NUCLEOTIDE SEQUENCE [LARGE SCALE GENOMIC DNA]</scope>
    <source>
        <strain evidence="3">CGMCC 1.15422</strain>
    </source>
</reference>
<dbReference type="EMBL" id="BMIX01000003">
    <property type="protein sequence ID" value="GGG33186.1"/>
    <property type="molecule type" value="Genomic_DNA"/>
</dbReference>
<dbReference type="InterPro" id="IPR029044">
    <property type="entry name" value="Nucleotide-diphossugar_trans"/>
</dbReference>
<dbReference type="SUPFAM" id="SSF53448">
    <property type="entry name" value="Nucleotide-diphospho-sugar transferases"/>
    <property type="match status" value="1"/>
</dbReference>